<evidence type="ECO:0000313" key="2">
    <source>
        <dbReference type="EMBL" id="OFJ47300.1"/>
    </source>
</evidence>
<gene>
    <name evidence="2" type="ORF">BA896_016000</name>
</gene>
<dbReference type="EMBL" id="MAQB02000006">
    <property type="protein sequence ID" value="OFJ47300.1"/>
    <property type="molecule type" value="Genomic_DNA"/>
</dbReference>
<proteinExistence type="predicted"/>
<organism evidence="2 3">
    <name type="scientific">Janthinobacterium lividum</name>
    <dbReference type="NCBI Taxonomy" id="29581"/>
    <lineage>
        <taxon>Bacteria</taxon>
        <taxon>Pseudomonadati</taxon>
        <taxon>Pseudomonadota</taxon>
        <taxon>Betaproteobacteria</taxon>
        <taxon>Burkholderiales</taxon>
        <taxon>Oxalobacteraceae</taxon>
        <taxon>Janthinobacterium</taxon>
    </lineage>
</organism>
<dbReference type="AlphaFoldDB" id="A0A1E8PN69"/>
<evidence type="ECO:0000313" key="3">
    <source>
        <dbReference type="Proteomes" id="UP000092634"/>
    </source>
</evidence>
<dbReference type="Proteomes" id="UP000092634">
    <property type="component" value="Unassembled WGS sequence"/>
</dbReference>
<accession>A0A1E8PN69</accession>
<sequence>MNKESYASAGGGAHSVNTGKTGMHGGAVAPTLQAPCSLQSWPECVAPPSPTAIFIGWSCIRMSPVLWH</sequence>
<protein>
    <submittedName>
        <fullName evidence="2">Uncharacterized protein</fullName>
    </submittedName>
</protein>
<evidence type="ECO:0000256" key="1">
    <source>
        <dbReference type="SAM" id="MobiDB-lite"/>
    </source>
</evidence>
<feature type="region of interest" description="Disordered" evidence="1">
    <location>
        <begin position="1"/>
        <end position="24"/>
    </location>
</feature>
<comment type="caution">
    <text evidence="2">The sequence shown here is derived from an EMBL/GenBank/DDBJ whole genome shotgun (WGS) entry which is preliminary data.</text>
</comment>
<name>A0A1E8PN69_9BURK</name>
<reference evidence="2 3" key="1">
    <citation type="submission" date="2016-10" db="EMBL/GenBank/DDBJ databases">
        <title>Updated version of Genome Assembly of Janthinobacterium lividum ERGS5:01.</title>
        <authorList>
            <person name="Kumar R."/>
            <person name="Acharya V."/>
            <person name="Singh D."/>
        </authorList>
    </citation>
    <scope>NUCLEOTIDE SEQUENCE [LARGE SCALE GENOMIC DNA]</scope>
    <source>
        <strain evidence="2 3">ERGS5:01</strain>
    </source>
</reference>